<comment type="caution">
    <text evidence="1">The sequence shown here is derived from an EMBL/GenBank/DDBJ whole genome shotgun (WGS) entry which is preliminary data.</text>
</comment>
<dbReference type="PROSITE" id="PS51257">
    <property type="entry name" value="PROKAR_LIPOPROTEIN"/>
    <property type="match status" value="1"/>
</dbReference>
<sequence>MVTNKVWVFDGVNCIGTLTSSSCDDSMQKEAIHWIRQMQKSNEEALRLRRLLHKSQVKFTERCYIV</sequence>
<keyword evidence="2" id="KW-1185">Reference proteome</keyword>
<name>A0A0V1HHE6_TRIPS</name>
<accession>A0A0V1HHE6</accession>
<proteinExistence type="predicted"/>
<dbReference type="Proteomes" id="UP000054805">
    <property type="component" value="Unassembled WGS sequence"/>
</dbReference>
<organism evidence="1 2">
    <name type="scientific">Trichinella pseudospiralis</name>
    <name type="common">Parasitic roundworm</name>
    <dbReference type="NCBI Taxonomy" id="6337"/>
    <lineage>
        <taxon>Eukaryota</taxon>
        <taxon>Metazoa</taxon>
        <taxon>Ecdysozoa</taxon>
        <taxon>Nematoda</taxon>
        <taxon>Enoplea</taxon>
        <taxon>Dorylaimia</taxon>
        <taxon>Trichinellida</taxon>
        <taxon>Trichinellidae</taxon>
        <taxon>Trichinella</taxon>
    </lineage>
</organism>
<protein>
    <submittedName>
        <fullName evidence="1">Uncharacterized protein</fullName>
    </submittedName>
</protein>
<dbReference type="EMBL" id="JYDS01000370">
    <property type="protein sequence ID" value="KRZ10109.1"/>
    <property type="molecule type" value="Genomic_DNA"/>
</dbReference>
<evidence type="ECO:0000313" key="2">
    <source>
        <dbReference type="Proteomes" id="UP000054805"/>
    </source>
</evidence>
<reference evidence="1 2" key="1">
    <citation type="submission" date="2015-01" db="EMBL/GenBank/DDBJ databases">
        <title>Evolution of Trichinella species and genotypes.</title>
        <authorList>
            <person name="Korhonen P.K."/>
            <person name="Edoardo P."/>
            <person name="Giuseppe L.R."/>
            <person name="Gasser R.B."/>
        </authorList>
    </citation>
    <scope>NUCLEOTIDE SEQUENCE [LARGE SCALE GENOMIC DNA]</scope>
    <source>
        <strain evidence="1">ISS588</strain>
    </source>
</reference>
<gene>
    <name evidence="1" type="ORF">T4B_7950</name>
</gene>
<evidence type="ECO:0000313" key="1">
    <source>
        <dbReference type="EMBL" id="KRZ10109.1"/>
    </source>
</evidence>
<dbReference type="AlphaFoldDB" id="A0A0V1HHE6"/>